<accession>A0A6A2XG73</accession>
<dbReference type="Proteomes" id="UP000436088">
    <property type="component" value="Unassembled WGS sequence"/>
</dbReference>
<comment type="caution">
    <text evidence="1">The sequence shown here is derived from an EMBL/GenBank/DDBJ whole genome shotgun (WGS) entry which is preliminary data.</text>
</comment>
<name>A0A6A2XG73_HIBSY</name>
<dbReference type="AlphaFoldDB" id="A0A6A2XG73"/>
<proteinExistence type="predicted"/>
<gene>
    <name evidence="1" type="ORF">F3Y22_tig00117026pilonHSYRG00046</name>
</gene>
<evidence type="ECO:0000313" key="2">
    <source>
        <dbReference type="Proteomes" id="UP000436088"/>
    </source>
</evidence>
<evidence type="ECO:0000313" key="1">
    <source>
        <dbReference type="EMBL" id="KAE8655487.1"/>
    </source>
</evidence>
<sequence>MSDNLSVTIYMQSSLSEQLKFVAALRNYRHGVEQSQRNELQLDGCNGGAAASAFVSRRAGKCEVKCIMLRFLLVPLQFGMVLSMRQTMPQGMLFLCHCDG</sequence>
<keyword evidence="2" id="KW-1185">Reference proteome</keyword>
<protein>
    <submittedName>
        <fullName evidence="1">Uncharacterized protein</fullName>
    </submittedName>
</protein>
<reference evidence="1" key="1">
    <citation type="submission" date="2019-09" db="EMBL/GenBank/DDBJ databases">
        <title>Draft genome information of white flower Hibiscus syriacus.</title>
        <authorList>
            <person name="Kim Y.-M."/>
        </authorList>
    </citation>
    <scope>NUCLEOTIDE SEQUENCE [LARGE SCALE GENOMIC DNA]</scope>
    <source>
        <strain evidence="1">YM2019G1</strain>
    </source>
</reference>
<organism evidence="1 2">
    <name type="scientific">Hibiscus syriacus</name>
    <name type="common">Rose of Sharon</name>
    <dbReference type="NCBI Taxonomy" id="106335"/>
    <lineage>
        <taxon>Eukaryota</taxon>
        <taxon>Viridiplantae</taxon>
        <taxon>Streptophyta</taxon>
        <taxon>Embryophyta</taxon>
        <taxon>Tracheophyta</taxon>
        <taxon>Spermatophyta</taxon>
        <taxon>Magnoliopsida</taxon>
        <taxon>eudicotyledons</taxon>
        <taxon>Gunneridae</taxon>
        <taxon>Pentapetalae</taxon>
        <taxon>rosids</taxon>
        <taxon>malvids</taxon>
        <taxon>Malvales</taxon>
        <taxon>Malvaceae</taxon>
        <taxon>Malvoideae</taxon>
        <taxon>Hibiscus</taxon>
    </lineage>
</organism>
<dbReference type="EMBL" id="VEPZ02001778">
    <property type="protein sequence ID" value="KAE8655487.1"/>
    <property type="molecule type" value="Genomic_DNA"/>
</dbReference>